<accession>A0A9D4KEM5</accession>
<dbReference type="AlphaFoldDB" id="A0A9D4KEM5"/>
<evidence type="ECO:0000313" key="1">
    <source>
        <dbReference type="EMBL" id="KAH3837897.1"/>
    </source>
</evidence>
<gene>
    <name evidence="1" type="ORF">DPMN_111299</name>
</gene>
<organism evidence="1 2">
    <name type="scientific">Dreissena polymorpha</name>
    <name type="common">Zebra mussel</name>
    <name type="synonym">Mytilus polymorpha</name>
    <dbReference type="NCBI Taxonomy" id="45954"/>
    <lineage>
        <taxon>Eukaryota</taxon>
        <taxon>Metazoa</taxon>
        <taxon>Spiralia</taxon>
        <taxon>Lophotrochozoa</taxon>
        <taxon>Mollusca</taxon>
        <taxon>Bivalvia</taxon>
        <taxon>Autobranchia</taxon>
        <taxon>Heteroconchia</taxon>
        <taxon>Euheterodonta</taxon>
        <taxon>Imparidentia</taxon>
        <taxon>Neoheterodontei</taxon>
        <taxon>Myida</taxon>
        <taxon>Dreissenoidea</taxon>
        <taxon>Dreissenidae</taxon>
        <taxon>Dreissena</taxon>
    </lineage>
</organism>
<name>A0A9D4KEM5_DREPO</name>
<keyword evidence="2" id="KW-1185">Reference proteome</keyword>
<protein>
    <submittedName>
        <fullName evidence="1">Uncharacterized protein</fullName>
    </submittedName>
</protein>
<dbReference type="Proteomes" id="UP000828390">
    <property type="component" value="Unassembled WGS sequence"/>
</dbReference>
<reference evidence="1" key="1">
    <citation type="journal article" date="2019" name="bioRxiv">
        <title>The Genome of the Zebra Mussel, Dreissena polymorpha: A Resource for Invasive Species Research.</title>
        <authorList>
            <person name="McCartney M.A."/>
            <person name="Auch B."/>
            <person name="Kono T."/>
            <person name="Mallez S."/>
            <person name="Zhang Y."/>
            <person name="Obille A."/>
            <person name="Becker A."/>
            <person name="Abrahante J.E."/>
            <person name="Garbe J."/>
            <person name="Badalamenti J.P."/>
            <person name="Herman A."/>
            <person name="Mangelson H."/>
            <person name="Liachko I."/>
            <person name="Sullivan S."/>
            <person name="Sone E.D."/>
            <person name="Koren S."/>
            <person name="Silverstein K.A.T."/>
            <person name="Beckman K.B."/>
            <person name="Gohl D.M."/>
        </authorList>
    </citation>
    <scope>NUCLEOTIDE SEQUENCE</scope>
    <source>
        <strain evidence="1">Duluth1</strain>
        <tissue evidence="1">Whole animal</tissue>
    </source>
</reference>
<comment type="caution">
    <text evidence="1">The sequence shown here is derived from an EMBL/GenBank/DDBJ whole genome shotgun (WGS) entry which is preliminary data.</text>
</comment>
<reference evidence="1" key="2">
    <citation type="submission" date="2020-11" db="EMBL/GenBank/DDBJ databases">
        <authorList>
            <person name="McCartney M.A."/>
            <person name="Auch B."/>
            <person name="Kono T."/>
            <person name="Mallez S."/>
            <person name="Becker A."/>
            <person name="Gohl D.M."/>
            <person name="Silverstein K.A.T."/>
            <person name="Koren S."/>
            <person name="Bechman K.B."/>
            <person name="Herman A."/>
            <person name="Abrahante J.E."/>
            <person name="Garbe J."/>
        </authorList>
    </citation>
    <scope>NUCLEOTIDE SEQUENCE</scope>
    <source>
        <strain evidence="1">Duluth1</strain>
        <tissue evidence="1">Whole animal</tissue>
    </source>
</reference>
<proteinExistence type="predicted"/>
<sequence>MGQRDSELPNSEYSKHRFASVFNGAWEKSATFEHAIKAFKYVGLFPLDESIVLHTANWSRLGFFAVTQ</sequence>
<dbReference type="EMBL" id="JAIWYP010000004">
    <property type="protein sequence ID" value="KAH3837897.1"/>
    <property type="molecule type" value="Genomic_DNA"/>
</dbReference>
<evidence type="ECO:0000313" key="2">
    <source>
        <dbReference type="Proteomes" id="UP000828390"/>
    </source>
</evidence>